<accession>A0A8K1CJS7</accession>
<organism evidence="8 9">
    <name type="scientific">Pythium oligandrum</name>
    <name type="common">Mycoparasitic fungus</name>
    <dbReference type="NCBI Taxonomy" id="41045"/>
    <lineage>
        <taxon>Eukaryota</taxon>
        <taxon>Sar</taxon>
        <taxon>Stramenopiles</taxon>
        <taxon>Oomycota</taxon>
        <taxon>Peronosporomycetes</taxon>
        <taxon>Pythiales</taxon>
        <taxon>Pythiaceae</taxon>
        <taxon>Pythium</taxon>
    </lineage>
</organism>
<dbReference type="PANTHER" id="PTHR31585:SF5">
    <property type="entry name" value="RNA-BINDING S4 DOMAIN-CONTAINING PROTEIN"/>
    <property type="match status" value="1"/>
</dbReference>
<comment type="subcellular location">
    <subcellularLocation>
        <location evidence="1">Membrane</location>
        <topology evidence="1">Multi-pass membrane protein</topology>
    </subcellularLocation>
</comment>
<feature type="transmembrane region" description="Helical" evidence="7">
    <location>
        <begin position="90"/>
        <end position="111"/>
    </location>
</feature>
<evidence type="ECO:0008006" key="10">
    <source>
        <dbReference type="Google" id="ProtNLM"/>
    </source>
</evidence>
<proteinExistence type="inferred from homology"/>
<feature type="transmembrane region" description="Helical" evidence="7">
    <location>
        <begin position="532"/>
        <end position="554"/>
    </location>
</feature>
<keyword evidence="9" id="KW-1185">Reference proteome</keyword>
<dbReference type="AlphaFoldDB" id="A0A8K1CJS7"/>
<dbReference type="Pfam" id="PF03092">
    <property type="entry name" value="BT1"/>
    <property type="match status" value="1"/>
</dbReference>
<feature type="transmembrane region" description="Helical" evidence="7">
    <location>
        <begin position="187"/>
        <end position="212"/>
    </location>
</feature>
<comment type="caution">
    <text evidence="8">The sequence shown here is derived from an EMBL/GenBank/DDBJ whole genome shotgun (WGS) entry which is preliminary data.</text>
</comment>
<feature type="transmembrane region" description="Helical" evidence="7">
    <location>
        <begin position="412"/>
        <end position="433"/>
    </location>
</feature>
<feature type="transmembrane region" description="Helical" evidence="7">
    <location>
        <begin position="233"/>
        <end position="254"/>
    </location>
</feature>
<feature type="transmembrane region" description="Helical" evidence="7">
    <location>
        <begin position="492"/>
        <end position="512"/>
    </location>
</feature>
<feature type="transmembrane region" description="Helical" evidence="7">
    <location>
        <begin position="352"/>
        <end position="370"/>
    </location>
</feature>
<evidence type="ECO:0000313" key="9">
    <source>
        <dbReference type="Proteomes" id="UP000794436"/>
    </source>
</evidence>
<protein>
    <recommendedName>
        <fullName evidence="10">Transmembrane protein</fullName>
    </recommendedName>
</protein>
<keyword evidence="6 7" id="KW-0472">Membrane</keyword>
<evidence type="ECO:0000256" key="3">
    <source>
        <dbReference type="ARBA" id="ARBA00022448"/>
    </source>
</evidence>
<dbReference type="GO" id="GO:0016020">
    <property type="term" value="C:membrane"/>
    <property type="evidence" value="ECO:0007669"/>
    <property type="project" value="UniProtKB-SubCell"/>
</dbReference>
<evidence type="ECO:0000256" key="1">
    <source>
        <dbReference type="ARBA" id="ARBA00004141"/>
    </source>
</evidence>
<reference evidence="8" key="1">
    <citation type="submission" date="2019-03" db="EMBL/GenBank/DDBJ databases">
        <title>Long read genome sequence of the mycoparasitic Pythium oligandrum ATCC 38472 isolated from sugarbeet rhizosphere.</title>
        <authorList>
            <person name="Gaulin E."/>
        </authorList>
    </citation>
    <scope>NUCLEOTIDE SEQUENCE</scope>
    <source>
        <strain evidence="8">ATCC 38472_TT</strain>
    </source>
</reference>
<dbReference type="PANTHER" id="PTHR31585">
    <property type="entry name" value="FOLATE-BIOPTERIN TRANSPORTER 1, CHLOROPLASTIC"/>
    <property type="match status" value="1"/>
</dbReference>
<evidence type="ECO:0000313" key="8">
    <source>
        <dbReference type="EMBL" id="TMW63965.1"/>
    </source>
</evidence>
<feature type="transmembrane region" description="Helical" evidence="7">
    <location>
        <begin position="131"/>
        <end position="148"/>
    </location>
</feature>
<evidence type="ECO:0000256" key="7">
    <source>
        <dbReference type="SAM" id="Phobius"/>
    </source>
</evidence>
<comment type="similarity">
    <text evidence="2">Belongs to the major facilitator superfamily. Folate-biopterin transporter (TC 2.A.71) family.</text>
</comment>
<dbReference type="SUPFAM" id="SSF103473">
    <property type="entry name" value="MFS general substrate transporter"/>
    <property type="match status" value="1"/>
</dbReference>
<keyword evidence="3" id="KW-0813">Transport</keyword>
<dbReference type="Gene3D" id="1.20.1250.20">
    <property type="entry name" value="MFS general substrate transporter like domains"/>
    <property type="match status" value="1"/>
</dbReference>
<dbReference type="InterPro" id="IPR036259">
    <property type="entry name" value="MFS_trans_sf"/>
</dbReference>
<feature type="transmembrane region" description="Helical" evidence="7">
    <location>
        <begin position="266"/>
        <end position="288"/>
    </location>
</feature>
<keyword evidence="5 7" id="KW-1133">Transmembrane helix</keyword>
<feature type="transmembrane region" description="Helical" evidence="7">
    <location>
        <begin position="315"/>
        <end position="332"/>
    </location>
</feature>
<keyword evidence="4 7" id="KW-0812">Transmembrane</keyword>
<evidence type="ECO:0000256" key="4">
    <source>
        <dbReference type="ARBA" id="ARBA00022692"/>
    </source>
</evidence>
<name>A0A8K1CJS7_PYTOL</name>
<evidence type="ECO:0000256" key="5">
    <source>
        <dbReference type="ARBA" id="ARBA00022989"/>
    </source>
</evidence>
<feature type="transmembrane region" description="Helical" evidence="7">
    <location>
        <begin position="382"/>
        <end position="406"/>
    </location>
</feature>
<feature type="transmembrane region" description="Helical" evidence="7">
    <location>
        <begin position="445"/>
        <end position="465"/>
    </location>
</feature>
<feature type="transmembrane region" description="Helical" evidence="7">
    <location>
        <begin position="160"/>
        <end position="181"/>
    </location>
</feature>
<evidence type="ECO:0000256" key="2">
    <source>
        <dbReference type="ARBA" id="ARBA00007015"/>
    </source>
</evidence>
<gene>
    <name evidence="8" type="ORF">Poli38472_014670</name>
</gene>
<dbReference type="EMBL" id="SPLM01000042">
    <property type="protein sequence ID" value="TMW63965.1"/>
    <property type="molecule type" value="Genomic_DNA"/>
</dbReference>
<dbReference type="InterPro" id="IPR039309">
    <property type="entry name" value="BT1"/>
</dbReference>
<evidence type="ECO:0000256" key="6">
    <source>
        <dbReference type="ARBA" id="ARBA00023136"/>
    </source>
</evidence>
<dbReference type="Proteomes" id="UP000794436">
    <property type="component" value="Unassembled WGS sequence"/>
</dbReference>
<dbReference type="OrthoDB" id="164313at2759"/>
<sequence>MTELYRPPQKPLRLDYALGHSPSHARTDELEYPSTAHAYLPQSSRERSTEGFTTRGRFVAGEAFFNYDAMGGLREGLAPVELLSSSYCGLLINGVVAGFAIIFFQCVFQQLLVADFTTHHQEQINAAKYLLLWPGAFSVFIGVLSDSLPMFGSRRKSYMILGWIISCLMFGAMVVVCYVTSSNSATRGYLLLIFSVFAAFGMQIAYIASLAMTIELAQREHLYQRGHLQSLYLVWYFAFSTIAQLVASFVLLRSDDGATVTASVDLSASSAILAGISLVPIPFLLFCLEEEHAERSRVAFFRRISELWQLLQWKVVYKMLFFLCGSVFFSAASDTNVSTAIMVWSKVSMSKIRWIYLGQIGAKFLAALLWKAFFVNYSWRRLAFIALIVNVVANVILAIPTVYNLVRNEWYMYVWSLIADVPFGLFELFALIAPTEIADVGREGAVIGLVNSFTVLITIATYTLWESVSEAVGLEVNVPGIMMDSADTRTDVMVTGTVYIIINLVGVCTAFFMPNQKLDAQQLRAFGGYNRLARMLLVGAFLLLLTYDLVANILKIAN</sequence>